<evidence type="ECO:0000313" key="2">
    <source>
        <dbReference type="EMBL" id="TPP04656.1"/>
    </source>
</evidence>
<protein>
    <recommendedName>
        <fullName evidence="1">TtsA-like Glycoside hydrolase family 108 domain-containing protein</fullName>
    </recommendedName>
</protein>
<sequence>MGNPASLYSRSIPKEARMDRFAEIMMTVLECEGGYVDNPFDNGGPTNFGITHKDLAAWRGSASVTPAEVKAMTKSEAVEIYRKRYWGRICGDRLPMPVDFVVMDGAVNHGVAGMLRMLETAAELSLSDTLSETDLAAIAARAHNDKTAVELAVALAEARKKRYLGHEDAAHFIKGWRNRLNAVMAAALKPYAVTWTFDGGLLGNAEPGASKPLEETPVTSLMQSTISDEDLQRALQTAGLYGAGIDGMFGEKSVAGMNAWLSKRSEEVSTGWQSWSVARRKTALGQLLCKDLGIDTGRVDGLYGQQTRAAFEAFNLLKAGHPLETWRDEINDAAAKAPPAPAVNTVWPRQSEVPNFFGSPCQPSMKRLELPYKMRIAWDLKKEIAGFMIHEKVHDSAARVFDKIWKHYGEAGVREIGVDLFGGCYNCRKMKGGSSWSMHSWAIAIDFDPARNQLKWSHLHARLAKPDATKFWEFWEEEGWLSLGRARDFDWMHVQAARL</sequence>
<comment type="caution">
    <text evidence="2">The sequence shown here is derived from an EMBL/GenBank/DDBJ whole genome shotgun (WGS) entry which is preliminary data.</text>
</comment>
<evidence type="ECO:0000313" key="3">
    <source>
        <dbReference type="Proteomes" id="UP000316429"/>
    </source>
</evidence>
<organism evidence="2 3">
    <name type="scientific">Rhizobium glycinendophyticum</name>
    <dbReference type="NCBI Taxonomy" id="2589807"/>
    <lineage>
        <taxon>Bacteria</taxon>
        <taxon>Pseudomonadati</taxon>
        <taxon>Pseudomonadota</taxon>
        <taxon>Alphaproteobacteria</taxon>
        <taxon>Hyphomicrobiales</taxon>
        <taxon>Rhizobiaceae</taxon>
        <taxon>Rhizobium/Agrobacterium group</taxon>
        <taxon>Rhizobium</taxon>
    </lineage>
</organism>
<dbReference type="Pfam" id="PF05838">
    <property type="entry name" value="Glyco_hydro_108"/>
    <property type="match status" value="1"/>
</dbReference>
<dbReference type="AlphaFoldDB" id="A0A504U3Q5"/>
<keyword evidence="3" id="KW-1185">Reference proteome</keyword>
<dbReference type="InterPro" id="IPR009045">
    <property type="entry name" value="Zn_M74/Hedgehog-like"/>
</dbReference>
<dbReference type="Gene3D" id="1.20.141.10">
    <property type="entry name" value="Chitosanase, subunit A, domain 1"/>
    <property type="match status" value="1"/>
</dbReference>
<dbReference type="Proteomes" id="UP000316429">
    <property type="component" value="Unassembled WGS sequence"/>
</dbReference>
<name>A0A504U3Q5_9HYPH</name>
<dbReference type="EMBL" id="VFYP01000007">
    <property type="protein sequence ID" value="TPP04656.1"/>
    <property type="molecule type" value="Genomic_DNA"/>
</dbReference>
<accession>A0A504U3Q5</accession>
<dbReference type="InterPro" id="IPR023346">
    <property type="entry name" value="Lysozyme-like_dom_sf"/>
</dbReference>
<gene>
    <name evidence="2" type="ORF">FJQ55_22360</name>
</gene>
<feature type="domain" description="TtsA-like Glycoside hydrolase family 108" evidence="1">
    <location>
        <begin position="27"/>
        <end position="110"/>
    </location>
</feature>
<proteinExistence type="predicted"/>
<dbReference type="InterPro" id="IPR008565">
    <property type="entry name" value="TtsA-like_GH18_dom"/>
</dbReference>
<dbReference type="SUPFAM" id="SSF53955">
    <property type="entry name" value="Lysozyme-like"/>
    <property type="match status" value="1"/>
</dbReference>
<evidence type="ECO:0000259" key="1">
    <source>
        <dbReference type="Pfam" id="PF05838"/>
    </source>
</evidence>
<dbReference type="SUPFAM" id="SSF55166">
    <property type="entry name" value="Hedgehog/DD-peptidase"/>
    <property type="match status" value="1"/>
</dbReference>
<dbReference type="CDD" id="cd13926">
    <property type="entry name" value="N-acetylmuramidase_GH108"/>
    <property type="match status" value="1"/>
</dbReference>
<reference evidence="2 3" key="1">
    <citation type="submission" date="2019-06" db="EMBL/GenBank/DDBJ databases">
        <title>Rhizobium sp. CL12 isolated from roots of soybean.</title>
        <authorList>
            <person name="Wang C."/>
        </authorList>
    </citation>
    <scope>NUCLEOTIDE SEQUENCE [LARGE SCALE GENOMIC DNA]</scope>
    <source>
        <strain evidence="2 3">CL12</strain>
    </source>
</reference>